<evidence type="ECO:0000256" key="3">
    <source>
        <dbReference type="ARBA" id="ARBA00022448"/>
    </source>
</evidence>
<keyword evidence="3" id="KW-0813">Transport</keyword>
<feature type="transmembrane region" description="Helical" evidence="9">
    <location>
        <begin position="20"/>
        <end position="41"/>
    </location>
</feature>
<evidence type="ECO:0000313" key="10">
    <source>
        <dbReference type="EMBL" id="KAG8582530.1"/>
    </source>
</evidence>
<comment type="similarity">
    <text evidence="2">Belongs to the CALHM family.</text>
</comment>
<proteinExistence type="inferred from homology"/>
<evidence type="ECO:0000313" key="11">
    <source>
        <dbReference type="Proteomes" id="UP000824782"/>
    </source>
</evidence>
<dbReference type="GO" id="GO:1904669">
    <property type="term" value="P:ATP export"/>
    <property type="evidence" value="ECO:0007669"/>
    <property type="project" value="UniProtKB-ARBA"/>
</dbReference>
<keyword evidence="11" id="KW-1185">Reference proteome</keyword>
<evidence type="ECO:0000256" key="1">
    <source>
        <dbReference type="ARBA" id="ARBA00004141"/>
    </source>
</evidence>
<reference evidence="10" key="1">
    <citation type="thesis" date="2020" institute="ProQuest LLC" country="789 East Eisenhower Parkway, Ann Arbor, MI, USA">
        <title>Comparative Genomics and Chromosome Evolution.</title>
        <authorList>
            <person name="Mudd A.B."/>
        </authorList>
    </citation>
    <scope>NUCLEOTIDE SEQUENCE</scope>
    <source>
        <strain evidence="10">237g6f4</strain>
        <tissue evidence="10">Blood</tissue>
    </source>
</reference>
<feature type="non-terminal residue" evidence="10">
    <location>
        <position position="181"/>
    </location>
</feature>
<dbReference type="InterPro" id="IPR029569">
    <property type="entry name" value="CALHM"/>
</dbReference>
<evidence type="ECO:0000256" key="5">
    <source>
        <dbReference type="ARBA" id="ARBA00022989"/>
    </source>
</evidence>
<organism evidence="10 11">
    <name type="scientific">Engystomops pustulosus</name>
    <name type="common">Tungara frog</name>
    <name type="synonym">Physalaemus pustulosus</name>
    <dbReference type="NCBI Taxonomy" id="76066"/>
    <lineage>
        <taxon>Eukaryota</taxon>
        <taxon>Metazoa</taxon>
        <taxon>Chordata</taxon>
        <taxon>Craniata</taxon>
        <taxon>Vertebrata</taxon>
        <taxon>Euteleostomi</taxon>
        <taxon>Amphibia</taxon>
        <taxon>Batrachia</taxon>
        <taxon>Anura</taxon>
        <taxon>Neobatrachia</taxon>
        <taxon>Hyloidea</taxon>
        <taxon>Leptodactylidae</taxon>
        <taxon>Leiuperinae</taxon>
        <taxon>Engystomops</taxon>
    </lineage>
</organism>
<protein>
    <recommendedName>
        <fullName evidence="12">Calcium homeostasis modulator protein 5</fullName>
    </recommendedName>
</protein>
<evidence type="ECO:0000256" key="8">
    <source>
        <dbReference type="ARBA" id="ARBA00023303"/>
    </source>
</evidence>
<dbReference type="AlphaFoldDB" id="A0AAV7CBX5"/>
<accession>A0AAV7CBX5</accession>
<dbReference type="Pfam" id="PF14798">
    <property type="entry name" value="Ca_hom_mod"/>
    <property type="match status" value="1"/>
</dbReference>
<name>A0AAV7CBX5_ENGPU</name>
<dbReference type="GO" id="GO:0005261">
    <property type="term" value="F:monoatomic cation channel activity"/>
    <property type="evidence" value="ECO:0007669"/>
    <property type="project" value="TreeGrafter"/>
</dbReference>
<feature type="transmembrane region" description="Helical" evidence="9">
    <location>
        <begin position="48"/>
        <end position="69"/>
    </location>
</feature>
<evidence type="ECO:0000256" key="7">
    <source>
        <dbReference type="ARBA" id="ARBA00023136"/>
    </source>
</evidence>
<comment type="caution">
    <text evidence="10">The sequence shown here is derived from an EMBL/GenBank/DDBJ whole genome shotgun (WGS) entry which is preliminary data.</text>
</comment>
<evidence type="ECO:0008006" key="12">
    <source>
        <dbReference type="Google" id="ProtNLM"/>
    </source>
</evidence>
<keyword evidence="7 9" id="KW-0472">Membrane</keyword>
<keyword evidence="8" id="KW-0407">Ion channel</keyword>
<keyword evidence="6" id="KW-0406">Ion transport</keyword>
<evidence type="ECO:0000256" key="4">
    <source>
        <dbReference type="ARBA" id="ARBA00022692"/>
    </source>
</evidence>
<dbReference type="EMBL" id="WNYA01000003">
    <property type="protein sequence ID" value="KAG8582530.1"/>
    <property type="molecule type" value="Genomic_DNA"/>
</dbReference>
<keyword evidence="5 9" id="KW-1133">Transmembrane helix</keyword>
<gene>
    <name evidence="10" type="ORF">GDO81_008091</name>
</gene>
<evidence type="ECO:0000256" key="6">
    <source>
        <dbReference type="ARBA" id="ARBA00023065"/>
    </source>
</evidence>
<comment type="subcellular location">
    <subcellularLocation>
        <location evidence="1">Membrane</location>
        <topology evidence="1">Multi-pass membrane protein</topology>
    </subcellularLocation>
</comment>
<evidence type="ECO:0000256" key="9">
    <source>
        <dbReference type="SAM" id="Phobius"/>
    </source>
</evidence>
<sequence>MDVLHKLLKLCSEKKSAIGYGFLTLLTAGGQQLFSLVVFQCPCTEDNFIYGFIFLFAPAVVLMIISYFLNSRTWKFFTGCFLNPKKMCPSGYRCQGLHVFLQLTLNALIVPVMWISIALLHGSFFTCAMSGCQNPEYVQHLCRNKSEQCRTQLYKVTCAKTAMPANEAQEVVLVLQAQSQV</sequence>
<dbReference type="PANTHER" id="PTHR32261:SF8">
    <property type="entry name" value="CALCIUM HOMEOSTASIS MODULATOR PROTEIN 5"/>
    <property type="match status" value="1"/>
</dbReference>
<feature type="transmembrane region" description="Helical" evidence="9">
    <location>
        <begin position="99"/>
        <end position="120"/>
    </location>
</feature>
<dbReference type="GO" id="GO:0005886">
    <property type="term" value="C:plasma membrane"/>
    <property type="evidence" value="ECO:0007669"/>
    <property type="project" value="TreeGrafter"/>
</dbReference>
<dbReference type="PANTHER" id="PTHR32261">
    <property type="entry name" value="CALCIUM HOMEOSTASIS MODULATOR PROTEIN"/>
    <property type="match status" value="1"/>
</dbReference>
<evidence type="ECO:0000256" key="2">
    <source>
        <dbReference type="ARBA" id="ARBA00008497"/>
    </source>
</evidence>
<keyword evidence="4 9" id="KW-0812">Transmembrane</keyword>
<dbReference type="Proteomes" id="UP000824782">
    <property type="component" value="Unassembled WGS sequence"/>
</dbReference>